<dbReference type="Gene3D" id="1.10.8.10">
    <property type="entry name" value="DNA helicase RuvA subunit, C-terminal domain"/>
    <property type="match status" value="1"/>
</dbReference>
<dbReference type="SUPFAM" id="SSF46934">
    <property type="entry name" value="UBA-like"/>
    <property type="match status" value="1"/>
</dbReference>
<dbReference type="Proteomes" id="UP000716004">
    <property type="component" value="Unassembled WGS sequence"/>
</dbReference>
<evidence type="ECO:0000313" key="7">
    <source>
        <dbReference type="Proteomes" id="UP000716004"/>
    </source>
</evidence>
<gene>
    <name evidence="6" type="ORF">J9259_03560</name>
</gene>
<organism evidence="6 7">
    <name type="scientific">Candidatus Sysuiplasma superficiale</name>
    <dbReference type="NCBI Taxonomy" id="2823368"/>
    <lineage>
        <taxon>Archaea</taxon>
        <taxon>Methanobacteriati</taxon>
        <taxon>Thermoplasmatota</taxon>
        <taxon>Thermoplasmata</taxon>
        <taxon>Candidatus Sysuiplasmatales</taxon>
        <taxon>Candidatus Sysuiplasmataceae</taxon>
        <taxon>Candidatus Sysuiplasma</taxon>
    </lineage>
</organism>
<name>A0A8J7YSY9_9ARCH</name>
<dbReference type="GO" id="GO:0015031">
    <property type="term" value="P:protein transport"/>
    <property type="evidence" value="ECO:0007669"/>
    <property type="project" value="UniProtKB-KW"/>
</dbReference>
<comment type="caution">
    <text evidence="6">The sequence shown here is derived from an EMBL/GenBank/DDBJ whole genome shotgun (WGS) entry which is preliminary data.</text>
</comment>
<dbReference type="SMART" id="SM01407">
    <property type="entry name" value="NAC"/>
    <property type="match status" value="1"/>
</dbReference>
<keyword evidence="3" id="KW-0653">Protein transport</keyword>
<dbReference type="Pfam" id="PF01849">
    <property type="entry name" value="NAC"/>
    <property type="match status" value="1"/>
</dbReference>
<reference evidence="6" key="1">
    <citation type="submission" date="2021-04" db="EMBL/GenBank/DDBJ databases">
        <title>Genomic insights into ecological role and evolution of a novel Thermoplasmata order Candidatus Sysuiplasmatales.</title>
        <authorList>
            <person name="Yuan Y."/>
        </authorList>
    </citation>
    <scope>NUCLEOTIDE SEQUENCE</scope>
    <source>
        <strain evidence="6">YP2-bin.285</strain>
    </source>
</reference>
<evidence type="ECO:0000259" key="5">
    <source>
        <dbReference type="PROSITE" id="PS51151"/>
    </source>
</evidence>
<dbReference type="InterPro" id="IPR009060">
    <property type="entry name" value="UBA-like_sf"/>
</dbReference>
<feature type="domain" description="NAC-A/B" evidence="5">
    <location>
        <begin position="7"/>
        <end position="75"/>
    </location>
</feature>
<dbReference type="NCBIfam" id="TIGR00264">
    <property type="entry name" value="archaeal-type nascent polypeptide-associated complex protein"/>
    <property type="match status" value="1"/>
</dbReference>
<sequence length="126" mass="13772">MIPGLGRIDPRQMKMAMKKMGLQTEEIDDVTEVIIRTGTKEYHFTKPSVVMVKMSGQQIYQVTGEPTVGPLTSSQSGEKTQAPVFNQEDIDLVISQTGCTADQARQALMKTDGRPADAIIMILSGN</sequence>
<protein>
    <recommendedName>
        <fullName evidence="4">Nascent polypeptide-associated complex protein</fullName>
    </recommendedName>
</protein>
<keyword evidence="2" id="KW-0694">RNA-binding</keyword>
<dbReference type="InterPro" id="IPR005231">
    <property type="entry name" value="NAC_arc"/>
</dbReference>
<accession>A0A8J7YSY9</accession>
<keyword evidence="1" id="KW-0813">Transport</keyword>
<evidence type="ECO:0000313" key="6">
    <source>
        <dbReference type="EMBL" id="MBX8631585.1"/>
    </source>
</evidence>
<dbReference type="PROSITE" id="PS51151">
    <property type="entry name" value="NAC_AB"/>
    <property type="match status" value="1"/>
</dbReference>
<evidence type="ECO:0000256" key="4">
    <source>
        <dbReference type="NCBIfam" id="TIGR00264"/>
    </source>
</evidence>
<dbReference type="InterPro" id="IPR038187">
    <property type="entry name" value="NAC_A/B_dom_sf"/>
</dbReference>
<dbReference type="GO" id="GO:0003723">
    <property type="term" value="F:RNA binding"/>
    <property type="evidence" value="ECO:0007669"/>
    <property type="project" value="UniProtKB-KW"/>
</dbReference>
<dbReference type="AlphaFoldDB" id="A0A8J7YSY9"/>
<dbReference type="InterPro" id="IPR002715">
    <property type="entry name" value="Nas_poly-pep-assoc_cplx_dom"/>
</dbReference>
<proteinExistence type="predicted"/>
<evidence type="ECO:0000256" key="3">
    <source>
        <dbReference type="ARBA" id="ARBA00022927"/>
    </source>
</evidence>
<evidence type="ECO:0000256" key="2">
    <source>
        <dbReference type="ARBA" id="ARBA00022884"/>
    </source>
</evidence>
<dbReference type="Gene3D" id="2.20.70.30">
    <property type="entry name" value="Nascent polypeptide-associated complex domain"/>
    <property type="match status" value="1"/>
</dbReference>
<dbReference type="CDD" id="cd14359">
    <property type="entry name" value="UBA_AeNAC"/>
    <property type="match status" value="1"/>
</dbReference>
<evidence type="ECO:0000256" key="1">
    <source>
        <dbReference type="ARBA" id="ARBA00022448"/>
    </source>
</evidence>
<dbReference type="EMBL" id="JAGVSJ010000006">
    <property type="protein sequence ID" value="MBX8631585.1"/>
    <property type="molecule type" value="Genomic_DNA"/>
</dbReference>